<keyword evidence="3" id="KW-1185">Reference proteome</keyword>
<dbReference type="InterPro" id="IPR049073">
    <property type="entry name" value="T6SS_VgrG3-like_C"/>
</dbReference>
<reference evidence="2 3" key="1">
    <citation type="submission" date="2014-09" db="EMBL/GenBank/DDBJ databases">
        <title>Vibrio maritimus JCM 19235. (C45) whole genome shotgun sequence.</title>
        <authorList>
            <person name="Sawabe T."/>
            <person name="Meirelles P."/>
            <person name="Nakanishi M."/>
            <person name="Sayaka M."/>
            <person name="Hattori M."/>
            <person name="Ohkuma M."/>
        </authorList>
    </citation>
    <scope>NUCLEOTIDE SEQUENCE [LARGE SCALE GENOMIC DNA]</scope>
    <source>
        <strain evidence="3">JCM19235</strain>
    </source>
</reference>
<dbReference type="AlphaFoldDB" id="A0A090S4X3"/>
<evidence type="ECO:0000259" key="1">
    <source>
        <dbReference type="Pfam" id="PF21277"/>
    </source>
</evidence>
<dbReference type="STRING" id="990268.JCM19235_5011"/>
<name>A0A090S4X3_9VIBR</name>
<reference evidence="2 3" key="2">
    <citation type="submission" date="2014-09" db="EMBL/GenBank/DDBJ databases">
        <authorList>
            <consortium name="NBRP consortium"/>
            <person name="Sawabe T."/>
            <person name="Meirelles P."/>
            <person name="Nakanishi M."/>
            <person name="Sayaka M."/>
            <person name="Hattori M."/>
            <person name="Ohkuma M."/>
        </authorList>
    </citation>
    <scope>NUCLEOTIDE SEQUENCE [LARGE SCALE GENOMIC DNA]</scope>
    <source>
        <strain evidence="3">JCM19235</strain>
    </source>
</reference>
<dbReference type="EMBL" id="BBMR01000008">
    <property type="protein sequence ID" value="GAL21529.1"/>
    <property type="molecule type" value="Genomic_DNA"/>
</dbReference>
<proteinExistence type="predicted"/>
<accession>A0A090S4X3</accession>
<organism evidence="2 3">
    <name type="scientific">Vibrio maritimus</name>
    <dbReference type="NCBI Taxonomy" id="990268"/>
    <lineage>
        <taxon>Bacteria</taxon>
        <taxon>Pseudomonadati</taxon>
        <taxon>Pseudomonadota</taxon>
        <taxon>Gammaproteobacteria</taxon>
        <taxon>Vibrionales</taxon>
        <taxon>Vibrionaceae</taxon>
        <taxon>Vibrio</taxon>
    </lineage>
</organism>
<sequence>MSFLPRFIRVELGKTSERFESGGRGGGVISTGIGDHGGKSYGIYQFSSNKKVVHKFIKQSKFYDDFSGVDVASDQFDKIWKKVARNNEAEFRLEQHAYTKKTHFDKQFETLVSKNIIKPTKSAAINDLVWSTSVQHGPETRLILNAVKNKKGLSHREIIVLVQDYKYDNVERLFRSSPSLWEGLRARARSEKKMLLSLLESNAVIKE</sequence>
<dbReference type="Pfam" id="PF21277">
    <property type="entry name" value="T6SS_VgrG3-like_C"/>
    <property type="match status" value="1"/>
</dbReference>
<gene>
    <name evidence="2" type="ORF">JCM19235_5011</name>
</gene>
<protein>
    <recommendedName>
        <fullName evidence="1">Type VI secretion system spike protein VgrG3-like C-terminal domain-containing protein</fullName>
    </recommendedName>
</protein>
<evidence type="ECO:0000313" key="2">
    <source>
        <dbReference type="EMBL" id="GAL21529.1"/>
    </source>
</evidence>
<evidence type="ECO:0000313" key="3">
    <source>
        <dbReference type="Proteomes" id="UP000029228"/>
    </source>
</evidence>
<comment type="caution">
    <text evidence="2">The sequence shown here is derived from an EMBL/GenBank/DDBJ whole genome shotgun (WGS) entry which is preliminary data.</text>
</comment>
<dbReference type="Proteomes" id="UP000029228">
    <property type="component" value="Unassembled WGS sequence"/>
</dbReference>
<feature type="domain" description="Type VI secretion system spike protein VgrG3-like C-terminal" evidence="1">
    <location>
        <begin position="12"/>
        <end position="192"/>
    </location>
</feature>